<gene>
    <name evidence="2" type="ORF">HHX25_03555</name>
</gene>
<dbReference type="PROSITE" id="PS51186">
    <property type="entry name" value="GNAT"/>
    <property type="match status" value="1"/>
</dbReference>
<keyword evidence="3" id="KW-1185">Reference proteome</keyword>
<comment type="caution">
    <text evidence="2">The sequence shown here is derived from an EMBL/GenBank/DDBJ whole genome shotgun (WGS) entry which is preliminary data.</text>
</comment>
<organism evidence="2 3">
    <name type="scientific">Flavivirga algicola</name>
    <dbReference type="NCBI Taxonomy" id="2729136"/>
    <lineage>
        <taxon>Bacteria</taxon>
        <taxon>Pseudomonadati</taxon>
        <taxon>Bacteroidota</taxon>
        <taxon>Flavobacteriia</taxon>
        <taxon>Flavobacteriales</taxon>
        <taxon>Flavobacteriaceae</taxon>
        <taxon>Flavivirga</taxon>
    </lineage>
</organism>
<dbReference type="EMBL" id="JABBHF010000002">
    <property type="protein sequence ID" value="NMH86566.1"/>
    <property type="molecule type" value="Genomic_DNA"/>
</dbReference>
<reference evidence="2 3" key="1">
    <citation type="submission" date="2020-04" db="EMBL/GenBank/DDBJ databases">
        <title>A Flavivirga sp. nov.</title>
        <authorList>
            <person name="Sun X."/>
        </authorList>
    </citation>
    <scope>NUCLEOTIDE SEQUENCE [LARGE SCALE GENOMIC DNA]</scope>
    <source>
        <strain evidence="2 3">Y03</strain>
    </source>
</reference>
<dbReference type="Gene3D" id="3.40.630.30">
    <property type="match status" value="1"/>
</dbReference>
<protein>
    <submittedName>
        <fullName evidence="2">GNAT family N-acetyltransferase</fullName>
    </submittedName>
</protein>
<feature type="domain" description="N-acetyltransferase" evidence="1">
    <location>
        <begin position="114"/>
        <end position="242"/>
    </location>
</feature>
<dbReference type="Pfam" id="PF13508">
    <property type="entry name" value="Acetyltransf_7"/>
    <property type="match status" value="1"/>
</dbReference>
<evidence type="ECO:0000313" key="2">
    <source>
        <dbReference type="EMBL" id="NMH86566.1"/>
    </source>
</evidence>
<proteinExistence type="predicted"/>
<sequence length="242" mass="28388">MNSIKSNIENLTSLWQTVSQPFKAYFEEKGFEYSFVENSEWPNRLWFNKDIDEHLVSLVKNKVRSFSSNMIVPYCDIYKSDSFKLLEQNDFHLKFEQIGMTLKTNSLFKGVGDLKLLKVTTKKEFELWSTLFKRSFGYFINPELLKMSYKLVSYYIAYHQKEAVGTGILFNTGDVSGIHAVGIVPEQRRRGYAERTMKLLINEAITMNYKYVTLQASDMGKNLYLKLGFKEQFKIKNYILQK</sequence>
<dbReference type="InterPro" id="IPR000182">
    <property type="entry name" value="GNAT_dom"/>
</dbReference>
<dbReference type="RefSeq" id="WP_169670217.1">
    <property type="nucleotide sequence ID" value="NZ_JABBHF010000002.1"/>
</dbReference>
<dbReference type="CDD" id="cd04301">
    <property type="entry name" value="NAT_SF"/>
    <property type="match status" value="1"/>
</dbReference>
<evidence type="ECO:0000259" key="1">
    <source>
        <dbReference type="PROSITE" id="PS51186"/>
    </source>
</evidence>
<dbReference type="InterPro" id="IPR016181">
    <property type="entry name" value="Acyl_CoA_acyltransferase"/>
</dbReference>
<name>A0ABX1RSP1_9FLAO</name>
<evidence type="ECO:0000313" key="3">
    <source>
        <dbReference type="Proteomes" id="UP000746690"/>
    </source>
</evidence>
<dbReference type="Proteomes" id="UP000746690">
    <property type="component" value="Unassembled WGS sequence"/>
</dbReference>
<accession>A0ABX1RSP1</accession>
<dbReference type="SUPFAM" id="SSF55729">
    <property type="entry name" value="Acyl-CoA N-acyltransferases (Nat)"/>
    <property type="match status" value="1"/>
</dbReference>